<feature type="repeat" description="ANK" evidence="3">
    <location>
        <begin position="362"/>
        <end position="394"/>
    </location>
</feature>
<feature type="compositionally biased region" description="Basic and acidic residues" evidence="4">
    <location>
        <begin position="110"/>
        <end position="124"/>
    </location>
</feature>
<feature type="region of interest" description="Disordered" evidence="4">
    <location>
        <begin position="418"/>
        <end position="525"/>
    </location>
</feature>
<dbReference type="SMART" id="SM00248">
    <property type="entry name" value="ANK"/>
    <property type="match status" value="5"/>
</dbReference>
<evidence type="ECO:0000256" key="2">
    <source>
        <dbReference type="ARBA" id="ARBA00023043"/>
    </source>
</evidence>
<feature type="region of interest" description="Disordered" evidence="4">
    <location>
        <begin position="563"/>
        <end position="597"/>
    </location>
</feature>
<name>A0ABQ7RVY5_PICAN</name>
<dbReference type="PANTHER" id="PTHR24171:SF8">
    <property type="entry name" value="BRCA1-ASSOCIATED RING DOMAIN PROTEIN 1"/>
    <property type="match status" value="1"/>
</dbReference>
<keyword evidence="1" id="KW-0677">Repeat</keyword>
<dbReference type="PROSITE" id="PS50297">
    <property type="entry name" value="ANK_REP_REGION"/>
    <property type="match status" value="4"/>
</dbReference>
<dbReference type="PANTHER" id="PTHR24171">
    <property type="entry name" value="ANKYRIN REPEAT DOMAIN-CONTAINING PROTEIN 39-RELATED"/>
    <property type="match status" value="1"/>
</dbReference>
<feature type="repeat" description="ANK" evidence="3">
    <location>
        <begin position="192"/>
        <end position="224"/>
    </location>
</feature>
<feature type="region of interest" description="Disordered" evidence="4">
    <location>
        <begin position="263"/>
        <end position="287"/>
    </location>
</feature>
<feature type="compositionally biased region" description="Basic and acidic residues" evidence="4">
    <location>
        <begin position="39"/>
        <end position="53"/>
    </location>
</feature>
<feature type="compositionally biased region" description="Low complexity" evidence="4">
    <location>
        <begin position="454"/>
        <end position="463"/>
    </location>
</feature>
<dbReference type="EMBL" id="JAHLVD010000007">
    <property type="protein sequence ID" value="KAG7849159.1"/>
    <property type="molecule type" value="Genomic_DNA"/>
</dbReference>
<feature type="compositionally biased region" description="Basic and acidic residues" evidence="4">
    <location>
        <begin position="514"/>
        <end position="525"/>
    </location>
</feature>
<proteinExistence type="predicted"/>
<sequence>MSLEQDVNTDLTGPVLHANDEQPRSVRPDTPETESGPMDVREEGPKPIKKEEPLLSESETDIDESIPLPSNRTRRLHYLMRRSSDENDSDDDPGSKKRVQKRSASQNSRSSERKVSGRSGKDASGRSLLQRHCAKGHYDEAKQLIENGADVNEADFAGNTPLHEAALEGYLDVVELLLDNGADINAQSAHIDKDTPLIDAASNLHYDVVRTLLDRGANPCLVNSQGDSALDSVERDRDLNDLEEEELNRVKKLRKLLAQATREYKKKHAKRQSSGPGTDSEKEEVSKRSSAIFFDPFSKEGRSEIYHKISENDVTFVLNYVSNLAGSKISPDLLCLAAKHGHTDIASLLIAFGAKVDYVDKNGMTPLMHSVGKDHIDMVKLLLENKADVSLTDKHGRTAIDILQESYVFDDEEMRILTEAGQNSSKKRKERAETPENDRKKSDVKKIKHKPSTDSDTSARSASQTPAATRVPTPVKQEPKQESKEEPKPESKSEPKIQPKREEKPLPPTPEELEERRKQEEEARKAREALELQRLERKKARQQQIARTIAEQERKRNEELRAAAMEEERRKQQEEQERARKLQEEQQRAQQEAEKQNMERKQYIRSYYPYGLKIARFDADRTETDISQYLPLYVFNLGGESYLVDLQAILILGTEDFYHENGELERKPLTKAEKARVWNIFWPMIGMFLKGDSVQLQELRKMYEHEEKNFEELVLNWIKLSDFDKILQKSKYAVVKQIYEKSACCKVSPVGHKEQTVTPPKNEINKLTTERAVPLRLGPKAKAVLQTFDRKLW</sequence>
<dbReference type="SUPFAM" id="SSF48403">
    <property type="entry name" value="Ankyrin repeat"/>
    <property type="match status" value="1"/>
</dbReference>
<accession>A0ABQ7RVY5</accession>
<keyword evidence="6" id="KW-1185">Reference proteome</keyword>
<dbReference type="PRINTS" id="PR01415">
    <property type="entry name" value="ANKYRIN"/>
</dbReference>
<dbReference type="Pfam" id="PF12796">
    <property type="entry name" value="Ank_2"/>
    <property type="match status" value="2"/>
</dbReference>
<comment type="caution">
    <text evidence="5">The sequence shown here is derived from an EMBL/GenBank/DDBJ whole genome shotgun (WGS) entry which is preliminary data.</text>
</comment>
<feature type="compositionally biased region" description="Basic and acidic residues" evidence="4">
    <location>
        <begin position="18"/>
        <end position="30"/>
    </location>
</feature>
<evidence type="ECO:0000256" key="4">
    <source>
        <dbReference type="SAM" id="MobiDB-lite"/>
    </source>
</evidence>
<evidence type="ECO:0000256" key="3">
    <source>
        <dbReference type="PROSITE-ProRule" id="PRU00023"/>
    </source>
</evidence>
<gene>
    <name evidence="5" type="ORF">KL940_002841</name>
</gene>
<feature type="repeat" description="ANK" evidence="3">
    <location>
        <begin position="157"/>
        <end position="189"/>
    </location>
</feature>
<feature type="repeat" description="ANK" evidence="3">
    <location>
        <begin position="124"/>
        <end position="156"/>
    </location>
</feature>
<feature type="region of interest" description="Disordered" evidence="4">
    <location>
        <begin position="1"/>
        <end position="127"/>
    </location>
</feature>
<organism evidence="5 6">
    <name type="scientific">Pichia angusta</name>
    <name type="common">Yeast</name>
    <name type="synonym">Hansenula polymorpha</name>
    <dbReference type="NCBI Taxonomy" id="870730"/>
    <lineage>
        <taxon>Eukaryota</taxon>
        <taxon>Fungi</taxon>
        <taxon>Dikarya</taxon>
        <taxon>Ascomycota</taxon>
        <taxon>Saccharomycotina</taxon>
        <taxon>Pichiomycetes</taxon>
        <taxon>Pichiales</taxon>
        <taxon>Pichiaceae</taxon>
        <taxon>Ogataea</taxon>
    </lineage>
</organism>
<dbReference type="Proteomes" id="UP001197328">
    <property type="component" value="Unassembled WGS sequence"/>
</dbReference>
<evidence type="ECO:0000313" key="5">
    <source>
        <dbReference type="EMBL" id="KAG7849159.1"/>
    </source>
</evidence>
<dbReference type="InterPro" id="IPR036770">
    <property type="entry name" value="Ankyrin_rpt-contain_sf"/>
</dbReference>
<feature type="compositionally biased region" description="Basic and acidic residues" evidence="4">
    <location>
        <begin position="477"/>
        <end position="505"/>
    </location>
</feature>
<dbReference type="InterPro" id="IPR002110">
    <property type="entry name" value="Ankyrin_rpt"/>
</dbReference>
<reference evidence="5 6" key="1">
    <citation type="journal article" date="2021" name="G3 (Bethesda)">
        <title>Genomic diversity, chromosomal rearrangements, and interspecies hybridization in the ogataea polymorpha species complex.</title>
        <authorList>
            <person name="Hanson S.J."/>
            <person name="Cinneide E.O."/>
            <person name="Salzberg L.I."/>
            <person name="Wolfe K.H."/>
            <person name="McGowan J."/>
            <person name="Fitzpatrick D.A."/>
            <person name="Matlin K."/>
        </authorList>
    </citation>
    <scope>NUCLEOTIDE SEQUENCE [LARGE SCALE GENOMIC DNA]</scope>
    <source>
        <strain evidence="5">51-138</strain>
    </source>
</reference>
<protein>
    <submittedName>
        <fullName evidence="5">Uncharacterized protein</fullName>
    </submittedName>
</protein>
<keyword evidence="2 3" id="KW-0040">ANK repeat</keyword>
<dbReference type="Gene3D" id="1.25.40.20">
    <property type="entry name" value="Ankyrin repeat-containing domain"/>
    <property type="match status" value="2"/>
</dbReference>
<evidence type="ECO:0000313" key="6">
    <source>
        <dbReference type="Proteomes" id="UP001197328"/>
    </source>
</evidence>
<feature type="compositionally biased region" description="Polar residues" evidence="4">
    <location>
        <begin position="1"/>
        <end position="11"/>
    </location>
</feature>
<feature type="compositionally biased region" description="Basic and acidic residues" evidence="4">
    <location>
        <begin position="430"/>
        <end position="445"/>
    </location>
</feature>
<feature type="repeat" description="ANK" evidence="3">
    <location>
        <begin position="334"/>
        <end position="361"/>
    </location>
</feature>
<evidence type="ECO:0000256" key="1">
    <source>
        <dbReference type="ARBA" id="ARBA00022737"/>
    </source>
</evidence>
<dbReference type="PROSITE" id="PS50088">
    <property type="entry name" value="ANK_REPEAT"/>
    <property type="match status" value="5"/>
</dbReference>